<dbReference type="InterPro" id="IPR000399">
    <property type="entry name" value="TPP-bd_CS"/>
</dbReference>
<comment type="similarity">
    <text evidence="1">Belongs to the TPP enzyme family.</text>
</comment>
<dbReference type="SUPFAM" id="SSF52467">
    <property type="entry name" value="DHS-like NAD/FAD-binding domain"/>
    <property type="match status" value="1"/>
</dbReference>
<evidence type="ECO:0000313" key="5">
    <source>
        <dbReference type="EMBL" id="AMK59362.1"/>
    </source>
</evidence>
<dbReference type="GO" id="GO:0003984">
    <property type="term" value="F:acetolactate synthase activity"/>
    <property type="evidence" value="ECO:0007669"/>
    <property type="project" value="TreeGrafter"/>
</dbReference>
<evidence type="ECO:0000256" key="1">
    <source>
        <dbReference type="ARBA" id="ARBA00007812"/>
    </source>
</evidence>
<dbReference type="PANTHER" id="PTHR18968:SF164">
    <property type="entry name" value="PYRUVATE DECARBOXYLASE"/>
    <property type="match status" value="1"/>
</dbReference>
<dbReference type="GO" id="GO:0000287">
    <property type="term" value="F:magnesium ion binding"/>
    <property type="evidence" value="ECO:0007669"/>
    <property type="project" value="InterPro"/>
</dbReference>
<evidence type="ECO:0000259" key="4">
    <source>
        <dbReference type="Pfam" id="PF02776"/>
    </source>
</evidence>
<feature type="domain" description="Thiamine pyrophosphate enzyme TPP-binding" evidence="3">
    <location>
        <begin position="439"/>
        <end position="573"/>
    </location>
</feature>
<name>A0A126T0C1_9BACT</name>
<dbReference type="InterPro" id="IPR029061">
    <property type="entry name" value="THDP-binding"/>
</dbReference>
<dbReference type="GO" id="GO:0050660">
    <property type="term" value="F:flavin adenine dinucleotide binding"/>
    <property type="evidence" value="ECO:0007669"/>
    <property type="project" value="TreeGrafter"/>
</dbReference>
<dbReference type="InterPro" id="IPR045229">
    <property type="entry name" value="TPP_enz"/>
</dbReference>
<dbReference type="PANTHER" id="PTHR18968">
    <property type="entry name" value="THIAMINE PYROPHOSPHATE ENZYMES"/>
    <property type="match status" value="1"/>
</dbReference>
<keyword evidence="2" id="KW-0786">Thiamine pyrophosphate</keyword>
<dbReference type="AlphaFoldDB" id="A0A126T0C1"/>
<accession>A0A126T0C1</accession>
<dbReference type="InterPro" id="IPR029035">
    <property type="entry name" value="DHS-like_NAD/FAD-binding_dom"/>
</dbReference>
<dbReference type="NCBIfam" id="NF006203">
    <property type="entry name" value="PRK08327.1"/>
    <property type="match status" value="1"/>
</dbReference>
<dbReference type="SUPFAM" id="SSF52518">
    <property type="entry name" value="Thiamin diphosphate-binding fold (THDP-binding)"/>
    <property type="match status" value="2"/>
</dbReference>
<reference evidence="5" key="1">
    <citation type="journal article" date="2016" name="Appl. Environ. Microbiol.">
        <title>Functional Metagenomics of a Biostimulated Petroleum-Contaminated Soil Reveals an Extraordinary Diversity of Extradiol Dioxygenases.</title>
        <authorList>
            <person name="Terron-Gonzalez L."/>
            <person name="Martin-Cabello G."/>
            <person name="Ferrer M."/>
            <person name="Santero E."/>
        </authorList>
    </citation>
    <scope>NUCLEOTIDE SEQUENCE</scope>
</reference>
<dbReference type="GO" id="GO:0030976">
    <property type="term" value="F:thiamine pyrophosphate binding"/>
    <property type="evidence" value="ECO:0007669"/>
    <property type="project" value="InterPro"/>
</dbReference>
<dbReference type="GO" id="GO:0009099">
    <property type="term" value="P:L-valine biosynthetic process"/>
    <property type="evidence" value="ECO:0007669"/>
    <property type="project" value="TreeGrafter"/>
</dbReference>
<dbReference type="InterPro" id="IPR011766">
    <property type="entry name" value="TPP_enzyme_TPP-bd"/>
</dbReference>
<dbReference type="InterPro" id="IPR012001">
    <property type="entry name" value="Thiamin_PyroP_enz_TPP-bd_dom"/>
</dbReference>
<dbReference type="EMBL" id="KU144982">
    <property type="protein sequence ID" value="AMK59362.1"/>
    <property type="molecule type" value="Genomic_DNA"/>
</dbReference>
<evidence type="ECO:0000259" key="3">
    <source>
        <dbReference type="Pfam" id="PF02775"/>
    </source>
</evidence>
<dbReference type="CDD" id="cd02002">
    <property type="entry name" value="TPP_BFDC"/>
    <property type="match status" value="1"/>
</dbReference>
<protein>
    <submittedName>
        <fullName evidence="5">Acetolactate synthase catalytic subunit</fullName>
    </submittedName>
</protein>
<sequence length="587" mass="64392">MSVTAKSIAPQREQSPLNMTASYWLEAMNEVGVDYLFCNMGTDHAPIIETMAQWRQEGRKYPKVILCPHENTAVHMAIGYYRATGRAQAVLVHVDAGTANAAMGLHNAFRSRIPLVLMAGTAPVTIRGELLGTRDTYVHFIQDPYDMKGIVRNYVKWEYQLPTGIIVKEAIRRAFSMAESDPPGPVYMTLPREILAQTWEPEQVASFPADAYGPLRFTGVDDAPLTQIADRLLAAEYPLLITSFAGRNLKTPALLDELGQLVGMGVIESYPQVLNISKTSPVFLGNLSEPHLPKVDFGLMVDTDLPWMPKEASPNPNTFWAHIDIDPIKNDIPMWGFPGHLKVQADSYLALTRLIEIVRGKLTDAHRARAKARLEGFAKQRQEAVVYIQNLAKDKGTPGLINPAYLCAELNKVLREDDVLVSEAVMNEPSVGMQVLRTQPGTVLGLGGGGLGYSPGAALGVKLAKPDAMVLHMSGDGSFYFGNPSSTYEVAREHKLPIFTVVFENGGWSAVKECTIKVHPDGISRDTDEFQARLNPAYQFQKVCEAAGGHGEDVINPDDLPAAIARCVKAVREEGRSALLVAHVKRL</sequence>
<dbReference type="Gene3D" id="3.40.50.970">
    <property type="match status" value="2"/>
</dbReference>
<proteinExistence type="inferred from homology"/>
<dbReference type="PROSITE" id="PS00187">
    <property type="entry name" value="TPP_ENZYMES"/>
    <property type="match status" value="1"/>
</dbReference>
<evidence type="ECO:0000256" key="2">
    <source>
        <dbReference type="ARBA" id="ARBA00023052"/>
    </source>
</evidence>
<feature type="domain" description="Thiamine pyrophosphate enzyme N-terminal TPP-binding" evidence="4">
    <location>
        <begin position="22"/>
        <end position="138"/>
    </location>
</feature>
<dbReference type="Pfam" id="PF02775">
    <property type="entry name" value="TPP_enzyme_C"/>
    <property type="match status" value="1"/>
</dbReference>
<dbReference type="Pfam" id="PF02776">
    <property type="entry name" value="TPP_enzyme_N"/>
    <property type="match status" value="1"/>
</dbReference>
<organism evidence="5">
    <name type="scientific">uncultured bacterium UPO54</name>
    <dbReference type="NCBI Taxonomy" id="1776979"/>
    <lineage>
        <taxon>Bacteria</taxon>
        <taxon>environmental samples</taxon>
    </lineage>
</organism>
<dbReference type="GO" id="GO:0009097">
    <property type="term" value="P:isoleucine biosynthetic process"/>
    <property type="evidence" value="ECO:0007669"/>
    <property type="project" value="TreeGrafter"/>
</dbReference>
<dbReference type="GO" id="GO:0005948">
    <property type="term" value="C:acetolactate synthase complex"/>
    <property type="evidence" value="ECO:0007669"/>
    <property type="project" value="TreeGrafter"/>
</dbReference>
<dbReference type="CDD" id="cd07035">
    <property type="entry name" value="TPP_PYR_POX_like"/>
    <property type="match status" value="1"/>
</dbReference>
<dbReference type="Gene3D" id="3.40.50.1220">
    <property type="entry name" value="TPP-binding domain"/>
    <property type="match status" value="1"/>
</dbReference>